<gene>
    <name evidence="3" type="ORF">FUA23_08295</name>
</gene>
<dbReference type="InterPro" id="IPR050229">
    <property type="entry name" value="GlpE_sulfurtransferase"/>
</dbReference>
<dbReference type="InterPro" id="IPR001763">
    <property type="entry name" value="Rhodanese-like_dom"/>
</dbReference>
<dbReference type="GO" id="GO:0004792">
    <property type="term" value="F:thiosulfate-cyanide sulfurtransferase activity"/>
    <property type="evidence" value="ECO:0007669"/>
    <property type="project" value="InterPro"/>
</dbReference>
<organism evidence="3 4">
    <name type="scientific">Neolewinella aurantiaca</name>
    <dbReference type="NCBI Taxonomy" id="2602767"/>
    <lineage>
        <taxon>Bacteria</taxon>
        <taxon>Pseudomonadati</taxon>
        <taxon>Bacteroidota</taxon>
        <taxon>Saprospiria</taxon>
        <taxon>Saprospirales</taxon>
        <taxon>Lewinellaceae</taxon>
        <taxon>Neolewinella</taxon>
    </lineage>
</organism>
<keyword evidence="4" id="KW-1185">Reference proteome</keyword>
<comment type="caution">
    <text evidence="3">The sequence shown here is derived from an EMBL/GenBank/DDBJ whole genome shotgun (WGS) entry which is preliminary data.</text>
</comment>
<feature type="signal peptide" evidence="1">
    <location>
        <begin position="1"/>
        <end position="26"/>
    </location>
</feature>
<dbReference type="Gene3D" id="3.40.250.10">
    <property type="entry name" value="Rhodanese-like domain"/>
    <property type="match status" value="1"/>
</dbReference>
<evidence type="ECO:0000256" key="1">
    <source>
        <dbReference type="SAM" id="SignalP"/>
    </source>
</evidence>
<dbReference type="PANTHER" id="PTHR43031:SF1">
    <property type="entry name" value="PYRIDINE NUCLEOTIDE-DISULPHIDE OXIDOREDUCTASE"/>
    <property type="match status" value="1"/>
</dbReference>
<evidence type="ECO:0000259" key="2">
    <source>
        <dbReference type="PROSITE" id="PS50206"/>
    </source>
</evidence>
<protein>
    <submittedName>
        <fullName evidence="3">Rhodanese-like domain-containing protein</fullName>
    </submittedName>
</protein>
<dbReference type="CDD" id="cd00158">
    <property type="entry name" value="RHOD"/>
    <property type="match status" value="1"/>
</dbReference>
<name>A0A5C7FHJ8_9BACT</name>
<dbReference type="OrthoDB" id="598065at2"/>
<sequence length="181" mass="20329">MRLLIIMKRALASLLFVLSLATCGRAQNVPARLQTGYDQLDQKLEKLISADELAVSAKEAASLDNVLFLDARESFEYDVSHLPGAINIGYDNLNLKTVKDVDKSRPVVVYCTVGYRSERAAKKLRKRGFTNVYNLYGSLYAWKLAGLPLEDANGKPTERLHTYNEKWGSFVPDSIGEKVWE</sequence>
<dbReference type="SUPFAM" id="SSF52821">
    <property type="entry name" value="Rhodanese/Cell cycle control phosphatase"/>
    <property type="match status" value="1"/>
</dbReference>
<reference evidence="3 4" key="1">
    <citation type="submission" date="2019-08" db="EMBL/GenBank/DDBJ databases">
        <title>Lewinella sp. strain SSH13 Genome sequencing and assembly.</title>
        <authorList>
            <person name="Kim I."/>
        </authorList>
    </citation>
    <scope>NUCLEOTIDE SEQUENCE [LARGE SCALE GENOMIC DNA]</scope>
    <source>
        <strain evidence="3 4">SSH13</strain>
    </source>
</reference>
<dbReference type="InterPro" id="IPR036873">
    <property type="entry name" value="Rhodanese-like_dom_sf"/>
</dbReference>
<dbReference type="NCBIfam" id="NF045521">
    <property type="entry name" value="rhoda_near_glyco"/>
    <property type="match status" value="1"/>
</dbReference>
<evidence type="ECO:0000313" key="3">
    <source>
        <dbReference type="EMBL" id="TXF89948.1"/>
    </source>
</evidence>
<dbReference type="EMBL" id="VOXD01000010">
    <property type="protein sequence ID" value="TXF89948.1"/>
    <property type="molecule type" value="Genomic_DNA"/>
</dbReference>
<dbReference type="SMART" id="SM00450">
    <property type="entry name" value="RHOD"/>
    <property type="match status" value="1"/>
</dbReference>
<dbReference type="Proteomes" id="UP000321907">
    <property type="component" value="Unassembled WGS sequence"/>
</dbReference>
<feature type="chain" id="PRO_5022856135" evidence="1">
    <location>
        <begin position="27"/>
        <end position="181"/>
    </location>
</feature>
<proteinExistence type="predicted"/>
<dbReference type="AlphaFoldDB" id="A0A5C7FHJ8"/>
<dbReference type="PROSITE" id="PS00380">
    <property type="entry name" value="RHODANESE_1"/>
    <property type="match status" value="1"/>
</dbReference>
<evidence type="ECO:0000313" key="4">
    <source>
        <dbReference type="Proteomes" id="UP000321907"/>
    </source>
</evidence>
<accession>A0A5C7FHJ8</accession>
<dbReference type="PANTHER" id="PTHR43031">
    <property type="entry name" value="FAD-DEPENDENT OXIDOREDUCTASE"/>
    <property type="match status" value="1"/>
</dbReference>
<dbReference type="Pfam" id="PF00581">
    <property type="entry name" value="Rhodanese"/>
    <property type="match status" value="1"/>
</dbReference>
<feature type="domain" description="Rhodanese" evidence="2">
    <location>
        <begin position="62"/>
        <end position="151"/>
    </location>
</feature>
<dbReference type="PROSITE" id="PS50206">
    <property type="entry name" value="RHODANESE_3"/>
    <property type="match status" value="1"/>
</dbReference>
<keyword evidence="1" id="KW-0732">Signal</keyword>
<dbReference type="InterPro" id="IPR001307">
    <property type="entry name" value="Thiosulphate_STrfase_CS"/>
</dbReference>